<dbReference type="AlphaFoldDB" id="G5H6B4"/>
<dbReference type="GeneID" id="92816894"/>
<dbReference type="eggNOG" id="COG0054">
    <property type="taxonomic scope" value="Bacteria"/>
</dbReference>
<dbReference type="Gene3D" id="3.40.50.960">
    <property type="entry name" value="Lumazine/riboflavin synthase"/>
    <property type="match status" value="1"/>
</dbReference>
<feature type="active site" description="Proton donor" evidence="7">
    <location>
        <position position="96"/>
    </location>
</feature>
<dbReference type="EMBL" id="ADLD01000004">
    <property type="protein sequence ID" value="EHB93208.1"/>
    <property type="molecule type" value="Genomic_DNA"/>
</dbReference>
<dbReference type="STRING" id="742725.HMPREF9450_00474"/>
<evidence type="ECO:0000256" key="5">
    <source>
        <dbReference type="ARBA" id="ARBA00022679"/>
    </source>
</evidence>
<sequence>MATIHKNLSVIEGALPSASGMKFGIVVSEWNTQVTAALLDGAMRTLVAAGCAESDITVKRVPGTVELTLGAQFFAEYTDVDAVIALGCVVQGETRHFDYVCQSVTQGVTDVMLTWNMPVAFGVLTTDDMQQALDRAGGKYGNKGDEAAVAAIRMAALQLEMEQEDPDPGREREGERDRSRRNQNNVN</sequence>
<dbReference type="PATRIC" id="fig|742725.3.peg.519"/>
<reference evidence="9 10" key="1">
    <citation type="submission" date="2011-08" db="EMBL/GenBank/DDBJ databases">
        <title>The Genome Sequence of Alistipes indistinctus YIT 12060.</title>
        <authorList>
            <consortium name="The Broad Institute Genome Sequencing Platform"/>
            <person name="Earl A."/>
            <person name="Ward D."/>
            <person name="Feldgarden M."/>
            <person name="Gevers D."/>
            <person name="Morotomi M."/>
            <person name="Young S.K."/>
            <person name="Zeng Q."/>
            <person name="Gargeya S."/>
            <person name="Fitzgerald M."/>
            <person name="Haas B."/>
            <person name="Abouelleil A."/>
            <person name="Alvarado L."/>
            <person name="Arachchi H.M."/>
            <person name="Berlin A."/>
            <person name="Brown A."/>
            <person name="Chapman S.B."/>
            <person name="Chen Z."/>
            <person name="Dunbar C."/>
            <person name="Freedman E."/>
            <person name="Gearin G."/>
            <person name="Gellesch M."/>
            <person name="Goldberg J."/>
            <person name="Griggs A."/>
            <person name="Gujja S."/>
            <person name="Heiman D."/>
            <person name="Howarth C."/>
            <person name="Larson L."/>
            <person name="Lui A."/>
            <person name="MacDonald P.J.P."/>
            <person name="Montmayeur A."/>
            <person name="Murphy C."/>
            <person name="Neiman D."/>
            <person name="Pearson M."/>
            <person name="Priest M."/>
            <person name="Roberts A."/>
            <person name="Saif S."/>
            <person name="Shea T."/>
            <person name="Shenoy N."/>
            <person name="Sisk P."/>
            <person name="Stolte C."/>
            <person name="Sykes S."/>
            <person name="Wortman J."/>
            <person name="Nusbaum C."/>
            <person name="Birren B."/>
        </authorList>
    </citation>
    <scope>NUCLEOTIDE SEQUENCE [LARGE SCALE GENOMIC DNA]</scope>
    <source>
        <strain evidence="9 10">YIT 12060</strain>
    </source>
</reference>
<keyword evidence="4 7" id="KW-0686">Riboflavin biosynthesis</keyword>
<feature type="binding site" evidence="7">
    <location>
        <begin position="93"/>
        <end position="94"/>
    </location>
    <ligand>
        <name>(2S)-2-hydroxy-3-oxobutyl phosphate</name>
        <dbReference type="ChEBI" id="CHEBI:58830"/>
    </ligand>
</feature>
<dbReference type="GO" id="GO:0005829">
    <property type="term" value="C:cytosol"/>
    <property type="evidence" value="ECO:0007669"/>
    <property type="project" value="TreeGrafter"/>
</dbReference>
<comment type="function">
    <text evidence="7">Catalyzes the formation of 6,7-dimethyl-8-ribityllumazine by condensation of 5-amino-6-(D-ribitylamino)uracil with 3,4-dihydroxy-2-butanone 4-phosphate. This is the penultimate step in the biosynthesis of riboflavin.</text>
</comment>
<accession>G5H6B4</accession>
<feature type="binding site" evidence="7">
    <location>
        <begin position="64"/>
        <end position="66"/>
    </location>
    <ligand>
        <name>5-amino-6-(D-ribitylamino)uracil</name>
        <dbReference type="ChEBI" id="CHEBI:15934"/>
    </ligand>
</feature>
<evidence type="ECO:0000256" key="3">
    <source>
        <dbReference type="ARBA" id="ARBA00012664"/>
    </source>
</evidence>
<dbReference type="UniPathway" id="UPA00275">
    <property type="reaction ID" value="UER00404"/>
</dbReference>
<proteinExistence type="inferred from homology"/>
<comment type="caution">
    <text evidence="9">The sequence shown here is derived from an EMBL/GenBank/DDBJ whole genome shotgun (WGS) entry which is preliminary data.</text>
</comment>
<dbReference type="PANTHER" id="PTHR21058">
    <property type="entry name" value="6,7-DIMETHYL-8-RIBITYLLUMAZINE SYNTHASE DMRL SYNTHASE LUMAZINE SYNTHASE"/>
    <property type="match status" value="1"/>
</dbReference>
<evidence type="ECO:0000313" key="9">
    <source>
        <dbReference type="EMBL" id="EHB93208.1"/>
    </source>
</evidence>
<dbReference type="SUPFAM" id="SSF52121">
    <property type="entry name" value="Lumazine synthase"/>
    <property type="match status" value="1"/>
</dbReference>
<dbReference type="OrthoDB" id="9809709at2"/>
<evidence type="ECO:0000256" key="7">
    <source>
        <dbReference type="HAMAP-Rule" id="MF_00178"/>
    </source>
</evidence>
<dbReference type="InterPro" id="IPR002180">
    <property type="entry name" value="LS/RS"/>
</dbReference>
<organism evidence="9 10">
    <name type="scientific">Alistipes indistinctus YIT 12060</name>
    <dbReference type="NCBI Taxonomy" id="742725"/>
    <lineage>
        <taxon>Bacteria</taxon>
        <taxon>Pseudomonadati</taxon>
        <taxon>Bacteroidota</taxon>
        <taxon>Bacteroidia</taxon>
        <taxon>Bacteroidales</taxon>
        <taxon>Rikenellaceae</taxon>
        <taxon>Alistipes</taxon>
    </lineage>
</organism>
<keyword evidence="5 7" id="KW-0808">Transferase</keyword>
<name>G5H6B4_9BACT</name>
<dbReference type="CDD" id="cd09209">
    <property type="entry name" value="Lumazine_synthase-I"/>
    <property type="match status" value="1"/>
</dbReference>
<comment type="pathway">
    <text evidence="1 7">Cofactor biosynthesis; riboflavin biosynthesis; riboflavin from 2-hydroxy-3-oxobutyl phosphate and 5-amino-6-(D-ribitylamino)uracil: step 1/2.</text>
</comment>
<dbReference type="InterPro" id="IPR036467">
    <property type="entry name" value="LS/RS_sf"/>
</dbReference>
<evidence type="ECO:0000256" key="1">
    <source>
        <dbReference type="ARBA" id="ARBA00004917"/>
    </source>
</evidence>
<dbReference type="GO" id="GO:0009349">
    <property type="term" value="C:riboflavin synthase complex"/>
    <property type="evidence" value="ECO:0007669"/>
    <property type="project" value="UniProtKB-UniRule"/>
</dbReference>
<dbReference type="Pfam" id="PF00885">
    <property type="entry name" value="DMRL_synthase"/>
    <property type="match status" value="1"/>
</dbReference>
<dbReference type="EC" id="2.5.1.78" evidence="3 7"/>
<keyword evidence="10" id="KW-1185">Reference proteome</keyword>
<dbReference type="NCBIfam" id="TIGR00114">
    <property type="entry name" value="lumazine-synth"/>
    <property type="match status" value="1"/>
</dbReference>
<protein>
    <recommendedName>
        <fullName evidence="3 7">6,7-dimethyl-8-ribityllumazine synthase</fullName>
        <shortName evidence="7">DMRL synthase</shortName>
        <shortName evidence="7">LS</shortName>
        <shortName evidence="7">Lumazine synthase</shortName>
        <ecNumber evidence="3 7">2.5.1.78</ecNumber>
    </recommendedName>
</protein>
<comment type="similarity">
    <text evidence="2 7">Belongs to the DMRL synthase family.</text>
</comment>
<feature type="region of interest" description="Disordered" evidence="8">
    <location>
        <begin position="159"/>
        <end position="187"/>
    </location>
</feature>
<feature type="binding site" evidence="7">
    <location>
        <position position="121"/>
    </location>
    <ligand>
        <name>5-amino-6-(D-ribitylamino)uracil</name>
        <dbReference type="ChEBI" id="CHEBI:15934"/>
    </ligand>
</feature>
<evidence type="ECO:0000313" key="10">
    <source>
        <dbReference type="Proteomes" id="UP000006008"/>
    </source>
</evidence>
<dbReference type="InterPro" id="IPR034964">
    <property type="entry name" value="LS"/>
</dbReference>
<feature type="binding site" evidence="7">
    <location>
        <position position="135"/>
    </location>
    <ligand>
        <name>(2S)-2-hydroxy-3-oxobutyl phosphate</name>
        <dbReference type="ChEBI" id="CHEBI:58830"/>
    </ligand>
</feature>
<evidence type="ECO:0000256" key="2">
    <source>
        <dbReference type="ARBA" id="ARBA00007424"/>
    </source>
</evidence>
<dbReference type="GO" id="GO:0009231">
    <property type="term" value="P:riboflavin biosynthetic process"/>
    <property type="evidence" value="ECO:0007669"/>
    <property type="project" value="UniProtKB-UniRule"/>
</dbReference>
<gene>
    <name evidence="7" type="primary">ribH</name>
    <name evidence="9" type="ORF">HMPREF9450_00474</name>
</gene>
<evidence type="ECO:0000256" key="4">
    <source>
        <dbReference type="ARBA" id="ARBA00022619"/>
    </source>
</evidence>
<feature type="binding site" evidence="7">
    <location>
        <position position="30"/>
    </location>
    <ligand>
        <name>5-amino-6-(D-ribitylamino)uracil</name>
        <dbReference type="ChEBI" id="CHEBI:15934"/>
    </ligand>
</feature>
<comment type="catalytic activity">
    <reaction evidence="6 7">
        <text>(2S)-2-hydroxy-3-oxobutyl phosphate + 5-amino-6-(D-ribitylamino)uracil = 6,7-dimethyl-8-(1-D-ribityl)lumazine + phosphate + 2 H2O + H(+)</text>
        <dbReference type="Rhea" id="RHEA:26152"/>
        <dbReference type="ChEBI" id="CHEBI:15377"/>
        <dbReference type="ChEBI" id="CHEBI:15378"/>
        <dbReference type="ChEBI" id="CHEBI:15934"/>
        <dbReference type="ChEBI" id="CHEBI:43474"/>
        <dbReference type="ChEBI" id="CHEBI:58201"/>
        <dbReference type="ChEBI" id="CHEBI:58830"/>
        <dbReference type="EC" id="2.5.1.78"/>
    </reaction>
</comment>
<feature type="binding site" evidence="7">
    <location>
        <begin position="88"/>
        <end position="90"/>
    </location>
    <ligand>
        <name>5-amino-6-(D-ribitylamino)uracil</name>
        <dbReference type="ChEBI" id="CHEBI:15934"/>
    </ligand>
</feature>
<dbReference type="HAMAP" id="MF_00178">
    <property type="entry name" value="Lumazine_synth"/>
    <property type="match status" value="1"/>
</dbReference>
<dbReference type="GO" id="GO:0000906">
    <property type="term" value="F:6,7-dimethyl-8-ribityllumazine synthase activity"/>
    <property type="evidence" value="ECO:0007669"/>
    <property type="project" value="UniProtKB-UniRule"/>
</dbReference>
<dbReference type="RefSeq" id="WP_009133280.1">
    <property type="nucleotide sequence ID" value="NZ_CP102250.1"/>
</dbReference>
<feature type="compositionally biased region" description="Basic and acidic residues" evidence="8">
    <location>
        <begin position="167"/>
        <end position="180"/>
    </location>
</feature>
<dbReference type="HOGENOM" id="CLU_089358_1_1_10"/>
<evidence type="ECO:0000256" key="6">
    <source>
        <dbReference type="ARBA" id="ARBA00048785"/>
    </source>
</evidence>
<dbReference type="PANTHER" id="PTHR21058:SF0">
    <property type="entry name" value="6,7-DIMETHYL-8-RIBITYLLUMAZINE SYNTHASE"/>
    <property type="match status" value="1"/>
</dbReference>
<dbReference type="Proteomes" id="UP000006008">
    <property type="component" value="Unassembled WGS sequence"/>
</dbReference>
<evidence type="ECO:0000256" key="8">
    <source>
        <dbReference type="SAM" id="MobiDB-lite"/>
    </source>
</evidence>